<sequence>MAGSRRLRRLRLGSPLELSAGAAATVSLRFADSARLRCPTRYRAFAIGAPERLRLCRQAAGAQRHPDGPHNRAASVALQFCAARGRLCPVDIGEMLRLPEINEVTAEIRAEGDATLLLFSAFLTTSEAPLPQSPVRLGATFRQDCLLGADELEV</sequence>
<name>A0A1I8F2V4_9PLAT</name>
<reference evidence="2" key="1">
    <citation type="submission" date="2016-11" db="UniProtKB">
        <authorList>
            <consortium name="WormBaseParasite"/>
        </authorList>
    </citation>
    <scope>IDENTIFICATION</scope>
</reference>
<protein>
    <submittedName>
        <fullName evidence="2">Uncharacterized protein</fullName>
    </submittedName>
</protein>
<dbReference type="AlphaFoldDB" id="A0A1I8F2V4"/>
<accession>A0A1I8F2V4</accession>
<organism evidence="1 2">
    <name type="scientific">Macrostomum lignano</name>
    <dbReference type="NCBI Taxonomy" id="282301"/>
    <lineage>
        <taxon>Eukaryota</taxon>
        <taxon>Metazoa</taxon>
        <taxon>Spiralia</taxon>
        <taxon>Lophotrochozoa</taxon>
        <taxon>Platyhelminthes</taxon>
        <taxon>Rhabditophora</taxon>
        <taxon>Macrostomorpha</taxon>
        <taxon>Macrostomida</taxon>
        <taxon>Macrostomidae</taxon>
        <taxon>Macrostomum</taxon>
    </lineage>
</organism>
<evidence type="ECO:0000313" key="1">
    <source>
        <dbReference type="Proteomes" id="UP000095280"/>
    </source>
</evidence>
<dbReference type="WBParaSite" id="maker-unitig_16821-snap-gene-0.1-mRNA-1">
    <property type="protein sequence ID" value="maker-unitig_16821-snap-gene-0.1-mRNA-1"/>
    <property type="gene ID" value="maker-unitig_16821-snap-gene-0.1"/>
</dbReference>
<evidence type="ECO:0000313" key="2">
    <source>
        <dbReference type="WBParaSite" id="maker-unitig_16821-snap-gene-0.1-mRNA-1"/>
    </source>
</evidence>
<dbReference type="Proteomes" id="UP000095280">
    <property type="component" value="Unplaced"/>
</dbReference>
<keyword evidence="1" id="KW-1185">Reference proteome</keyword>
<proteinExistence type="predicted"/>